<reference evidence="2 3" key="2">
    <citation type="journal article" date="2016" name="Int. J. Syst. Evol. Microbiol.">
        <title>Bacillus gobiensis sp. nov., isolated from a soil sample.</title>
        <authorList>
            <person name="Liu B."/>
            <person name="Liu G.H."/>
            <person name="Cetin S."/>
            <person name="Schumann P."/>
            <person name="Pan Z.Z."/>
            <person name="Chen Q.Q."/>
        </authorList>
    </citation>
    <scope>NUCLEOTIDE SEQUENCE [LARGE SCALE GENOMIC DNA]</scope>
    <source>
        <strain evidence="2 3">FJAT-4402</strain>
    </source>
</reference>
<keyword evidence="1" id="KW-0472">Membrane</keyword>
<reference evidence="3" key="1">
    <citation type="submission" date="2015-08" db="EMBL/GenBank/DDBJ databases">
        <title>Genome sequencing project for genomic taxonomy and phylogenomics of Bacillus-like bacteria.</title>
        <authorList>
            <person name="Liu B."/>
            <person name="Wang J."/>
            <person name="Zhu Y."/>
            <person name="Liu G."/>
            <person name="Chen Q."/>
            <person name="Chen Z."/>
            <person name="Lan J."/>
            <person name="Che J."/>
            <person name="Ge C."/>
            <person name="Shi H."/>
            <person name="Pan Z."/>
            <person name="Liu X."/>
        </authorList>
    </citation>
    <scope>NUCLEOTIDE SEQUENCE [LARGE SCALE GENOMIC DNA]</scope>
    <source>
        <strain evidence="3">FJAT-4402</strain>
    </source>
</reference>
<dbReference type="Pfam" id="PF10852">
    <property type="entry name" value="DUF2651"/>
    <property type="match status" value="1"/>
</dbReference>
<gene>
    <name evidence="2" type="ORF">AM592_17705</name>
</gene>
<accession>A0A0M3RAH4</accession>
<evidence type="ECO:0000313" key="3">
    <source>
        <dbReference type="Proteomes" id="UP000067625"/>
    </source>
</evidence>
<proteinExistence type="predicted"/>
<protein>
    <recommendedName>
        <fullName evidence="4">DUF2651 domain-containing protein</fullName>
    </recommendedName>
</protein>
<dbReference type="Proteomes" id="UP000067625">
    <property type="component" value="Chromosome"/>
</dbReference>
<evidence type="ECO:0008006" key="4">
    <source>
        <dbReference type="Google" id="ProtNLM"/>
    </source>
</evidence>
<dbReference type="PATRIC" id="fig|1441095.3.peg.3929"/>
<evidence type="ECO:0000313" key="2">
    <source>
        <dbReference type="EMBL" id="ALC83192.1"/>
    </source>
</evidence>
<sequence>MLNAMFLILIVFPITSALLGVIGFLIAKKIWIAPLLVLILTILFLYVMANGDSSFFIWIGIFPLISLITSTATWYTVKS</sequence>
<dbReference type="RefSeq" id="WP_053605030.1">
    <property type="nucleotide sequence ID" value="NZ_CP012600.1"/>
</dbReference>
<dbReference type="AlphaFoldDB" id="A0A0M3RAH4"/>
<keyword evidence="1" id="KW-1133">Transmembrane helix</keyword>
<feature type="transmembrane region" description="Helical" evidence="1">
    <location>
        <begin position="31"/>
        <end position="49"/>
    </location>
</feature>
<dbReference type="EMBL" id="CP012600">
    <property type="protein sequence ID" value="ALC83192.1"/>
    <property type="molecule type" value="Genomic_DNA"/>
</dbReference>
<keyword evidence="3" id="KW-1185">Reference proteome</keyword>
<name>A0A0M3RAH4_9BACI</name>
<organism evidence="2 3">
    <name type="scientific">Bacillus gobiensis</name>
    <dbReference type="NCBI Taxonomy" id="1441095"/>
    <lineage>
        <taxon>Bacteria</taxon>
        <taxon>Bacillati</taxon>
        <taxon>Bacillota</taxon>
        <taxon>Bacilli</taxon>
        <taxon>Bacillales</taxon>
        <taxon>Bacillaceae</taxon>
        <taxon>Bacillus</taxon>
    </lineage>
</organism>
<feature type="transmembrane region" description="Helical" evidence="1">
    <location>
        <begin position="55"/>
        <end position="77"/>
    </location>
</feature>
<evidence type="ECO:0000256" key="1">
    <source>
        <dbReference type="SAM" id="Phobius"/>
    </source>
</evidence>
<feature type="transmembrane region" description="Helical" evidence="1">
    <location>
        <begin position="6"/>
        <end position="26"/>
    </location>
</feature>
<dbReference type="InterPro" id="IPR020258">
    <property type="entry name" value="Uncharacterised_YbeF"/>
</dbReference>
<keyword evidence="1" id="KW-0812">Transmembrane</keyword>
<dbReference type="OrthoDB" id="337363at2"/>